<gene>
    <name evidence="4" type="ORF">C2E21_2589</name>
</gene>
<feature type="compositionally biased region" description="Polar residues" evidence="2">
    <location>
        <begin position="653"/>
        <end position="666"/>
    </location>
</feature>
<dbReference type="EMBL" id="LHPG02000004">
    <property type="protein sequence ID" value="PRW58932.1"/>
    <property type="molecule type" value="Genomic_DNA"/>
</dbReference>
<sequence length="697" mass="73272">MASPEAASPVSEEDSWAGLSPAPAGHPIPAEASTCSLEGSSPAKLFIFNLARSPLFERFNPLYATVAVGKKGTSRRFGFAKFTSPSAAQAALEALRGTQLHGKELDLKFAVALEEPDPASGVQAKLRARLRHLLVVQHGTGTSHDSVMQKVWCFRPINVSTTPDANGGMKREGAADGSGAPPVVMQPVMHSIFSNIEAALAGRSFVPAWDRLHQEAPKPGQPLVLAEALQYDSGTEDEGEFEPDPREVYAAVSPDNLNTLFVIRTLMRRLAPVELLLKQTAVGGQEAAPSVLEGAVVRVLIDKAYKLRQVQSTYIKPESQRLMLVLHDVSSPIPADHISNTNPLLGSGPLPAAAEAELLELHSKLAFHGRRLFRHEVAATAWRLQFADHWQGHEAGGRSGDELRLAVANLRAMLGDEDEIRWRRRGVQGLDLAQEAAAVAAAFHLPHNSAANWMGSPQALAVATYPGGSPSSAEHSNVTGDYQSRPPLSQHEVLGLQRSSHLLPSRAAARSLVRAASDPARHDSLMASFYAGQHPQQEPAQHGAGSDANTAPASLTAAASAPRSASAHSRGNSASLEGLQAGGSSGSSSKQDEEEADANRLLAEAATFGADDADTGGLPAFFSGLKLEPAGGPSAHTSKQPGGSENGRGHGNPSAQPQPSRPTTSKGAGILLAALERRGSGLIAAVRAVQAKQPCAQ</sequence>
<feature type="domain" description="RRM" evidence="3">
    <location>
        <begin position="43"/>
        <end position="112"/>
    </location>
</feature>
<keyword evidence="1" id="KW-0694">RNA-binding</keyword>
<feature type="compositionally biased region" description="Polar residues" evidence="2">
    <location>
        <begin position="469"/>
        <end position="482"/>
    </location>
</feature>
<dbReference type="OrthoDB" id="515256at2759"/>
<dbReference type="AlphaFoldDB" id="A0A2P6TXY7"/>
<proteinExistence type="predicted"/>
<evidence type="ECO:0000256" key="1">
    <source>
        <dbReference type="PROSITE-ProRule" id="PRU00176"/>
    </source>
</evidence>
<dbReference type="InterPro" id="IPR035979">
    <property type="entry name" value="RBD_domain_sf"/>
</dbReference>
<organism evidence="4 5">
    <name type="scientific">Chlorella sorokiniana</name>
    <name type="common">Freshwater green alga</name>
    <dbReference type="NCBI Taxonomy" id="3076"/>
    <lineage>
        <taxon>Eukaryota</taxon>
        <taxon>Viridiplantae</taxon>
        <taxon>Chlorophyta</taxon>
        <taxon>core chlorophytes</taxon>
        <taxon>Trebouxiophyceae</taxon>
        <taxon>Chlorellales</taxon>
        <taxon>Chlorellaceae</taxon>
        <taxon>Chlorella clade</taxon>
        <taxon>Chlorella</taxon>
    </lineage>
</organism>
<dbReference type="CDD" id="cd00590">
    <property type="entry name" value="RRM_SF"/>
    <property type="match status" value="1"/>
</dbReference>
<evidence type="ECO:0000259" key="3">
    <source>
        <dbReference type="PROSITE" id="PS50102"/>
    </source>
</evidence>
<feature type="region of interest" description="Disordered" evidence="2">
    <location>
        <begin position="1"/>
        <end position="24"/>
    </location>
</feature>
<protein>
    <submittedName>
        <fullName evidence="4">CUGBP Elav-like family member 5</fullName>
    </submittedName>
</protein>
<reference evidence="4 5" key="1">
    <citation type="journal article" date="2018" name="Plant J.">
        <title>Genome sequences of Chlorella sorokiniana UTEX 1602 and Micractinium conductrix SAG 241.80: implications to maltose excretion by a green alga.</title>
        <authorList>
            <person name="Arriola M.B."/>
            <person name="Velmurugan N."/>
            <person name="Zhang Y."/>
            <person name="Plunkett M.H."/>
            <person name="Hondzo H."/>
            <person name="Barney B.M."/>
        </authorList>
    </citation>
    <scope>NUCLEOTIDE SEQUENCE [LARGE SCALE GENOMIC DNA]</scope>
    <source>
        <strain evidence="5">UTEX 1602</strain>
    </source>
</reference>
<dbReference type="SMART" id="SM00360">
    <property type="entry name" value="RRM"/>
    <property type="match status" value="1"/>
</dbReference>
<dbReference type="Pfam" id="PF00076">
    <property type="entry name" value="RRM_1"/>
    <property type="match status" value="1"/>
</dbReference>
<comment type="caution">
    <text evidence="4">The sequence shown here is derived from an EMBL/GenBank/DDBJ whole genome shotgun (WGS) entry which is preliminary data.</text>
</comment>
<feature type="region of interest" description="Disordered" evidence="2">
    <location>
        <begin position="620"/>
        <end position="669"/>
    </location>
</feature>
<feature type="compositionally biased region" description="Low complexity" evidence="2">
    <location>
        <begin position="548"/>
        <end position="579"/>
    </location>
</feature>
<dbReference type="STRING" id="3076.A0A2P6TXY7"/>
<keyword evidence="5" id="KW-1185">Reference proteome</keyword>
<accession>A0A2P6TXY7</accession>
<feature type="region of interest" description="Disordered" evidence="2">
    <location>
        <begin position="463"/>
        <end position="487"/>
    </location>
</feature>
<dbReference type="PROSITE" id="PS50102">
    <property type="entry name" value="RRM"/>
    <property type="match status" value="1"/>
</dbReference>
<dbReference type="Proteomes" id="UP000239899">
    <property type="component" value="Unassembled WGS sequence"/>
</dbReference>
<dbReference type="InterPro" id="IPR012677">
    <property type="entry name" value="Nucleotide-bd_a/b_plait_sf"/>
</dbReference>
<dbReference type="GO" id="GO:0003723">
    <property type="term" value="F:RNA binding"/>
    <property type="evidence" value="ECO:0007669"/>
    <property type="project" value="UniProtKB-UniRule"/>
</dbReference>
<evidence type="ECO:0000256" key="2">
    <source>
        <dbReference type="SAM" id="MobiDB-lite"/>
    </source>
</evidence>
<name>A0A2P6TXY7_CHLSO</name>
<evidence type="ECO:0000313" key="5">
    <source>
        <dbReference type="Proteomes" id="UP000239899"/>
    </source>
</evidence>
<dbReference type="Gene3D" id="3.30.70.330">
    <property type="match status" value="1"/>
</dbReference>
<feature type="region of interest" description="Disordered" evidence="2">
    <location>
        <begin position="534"/>
        <end position="597"/>
    </location>
</feature>
<dbReference type="SUPFAM" id="SSF54928">
    <property type="entry name" value="RNA-binding domain, RBD"/>
    <property type="match status" value="1"/>
</dbReference>
<dbReference type="InterPro" id="IPR000504">
    <property type="entry name" value="RRM_dom"/>
</dbReference>
<evidence type="ECO:0000313" key="4">
    <source>
        <dbReference type="EMBL" id="PRW58932.1"/>
    </source>
</evidence>